<evidence type="ECO:0000313" key="1">
    <source>
        <dbReference type="EMBL" id="KAK3792111.1"/>
    </source>
</evidence>
<name>A0AAE1ARQ5_9GAST</name>
<reference evidence="1" key="1">
    <citation type="journal article" date="2023" name="G3 (Bethesda)">
        <title>A reference genome for the long-term kleptoplast-retaining sea slug Elysia crispata morphotype clarki.</title>
        <authorList>
            <person name="Eastman K.E."/>
            <person name="Pendleton A.L."/>
            <person name="Shaikh M.A."/>
            <person name="Suttiyut T."/>
            <person name="Ogas R."/>
            <person name="Tomko P."/>
            <person name="Gavelis G."/>
            <person name="Widhalm J.R."/>
            <person name="Wisecaver J.H."/>
        </authorList>
    </citation>
    <scope>NUCLEOTIDE SEQUENCE</scope>
    <source>
        <strain evidence="1">ECLA1</strain>
    </source>
</reference>
<gene>
    <name evidence="1" type="ORF">RRG08_055375</name>
</gene>
<dbReference type="Proteomes" id="UP001283361">
    <property type="component" value="Unassembled WGS sequence"/>
</dbReference>
<comment type="caution">
    <text evidence="1">The sequence shown here is derived from an EMBL/GenBank/DDBJ whole genome shotgun (WGS) entry which is preliminary data.</text>
</comment>
<dbReference type="EMBL" id="JAWDGP010001389">
    <property type="protein sequence ID" value="KAK3792111.1"/>
    <property type="molecule type" value="Genomic_DNA"/>
</dbReference>
<dbReference type="AlphaFoldDB" id="A0AAE1ARQ5"/>
<keyword evidence="2" id="KW-1185">Reference proteome</keyword>
<accession>A0AAE1ARQ5</accession>
<sequence>MKNYIDCKETTKEIKTFCLSCWLTLICLFLLQGHAQGRLWSGEHTIRFIKINYRALQLSDGPRLPYSTLSNECQFCATKIAQ</sequence>
<organism evidence="1 2">
    <name type="scientific">Elysia crispata</name>
    <name type="common">lettuce slug</name>
    <dbReference type="NCBI Taxonomy" id="231223"/>
    <lineage>
        <taxon>Eukaryota</taxon>
        <taxon>Metazoa</taxon>
        <taxon>Spiralia</taxon>
        <taxon>Lophotrochozoa</taxon>
        <taxon>Mollusca</taxon>
        <taxon>Gastropoda</taxon>
        <taxon>Heterobranchia</taxon>
        <taxon>Euthyneura</taxon>
        <taxon>Panpulmonata</taxon>
        <taxon>Sacoglossa</taxon>
        <taxon>Placobranchoidea</taxon>
        <taxon>Plakobranchidae</taxon>
        <taxon>Elysia</taxon>
    </lineage>
</organism>
<evidence type="ECO:0000313" key="2">
    <source>
        <dbReference type="Proteomes" id="UP001283361"/>
    </source>
</evidence>
<proteinExistence type="predicted"/>
<protein>
    <submittedName>
        <fullName evidence="1">Uncharacterized protein</fullName>
    </submittedName>
</protein>